<protein>
    <submittedName>
        <fullName evidence="1">AAA domain containing protein</fullName>
    </submittedName>
</protein>
<accession>A0A6J5NRA4</accession>
<dbReference type="Pfam" id="PF13479">
    <property type="entry name" value="AAA_24"/>
    <property type="match status" value="1"/>
</dbReference>
<reference evidence="1" key="1">
    <citation type="submission" date="2020-04" db="EMBL/GenBank/DDBJ databases">
        <authorList>
            <person name="Chiriac C."/>
            <person name="Salcher M."/>
            <person name="Ghai R."/>
            <person name="Kavagutti S V."/>
        </authorList>
    </citation>
    <scope>NUCLEOTIDE SEQUENCE</scope>
</reference>
<proteinExistence type="predicted"/>
<organism evidence="1">
    <name type="scientific">uncultured Caudovirales phage</name>
    <dbReference type="NCBI Taxonomy" id="2100421"/>
    <lineage>
        <taxon>Viruses</taxon>
        <taxon>Duplodnaviria</taxon>
        <taxon>Heunggongvirae</taxon>
        <taxon>Uroviricota</taxon>
        <taxon>Caudoviricetes</taxon>
        <taxon>Peduoviridae</taxon>
        <taxon>Maltschvirus</taxon>
        <taxon>Maltschvirus maltsch</taxon>
    </lineage>
</organism>
<gene>
    <name evidence="1" type="ORF">UFOVP681_38</name>
</gene>
<name>A0A6J5NRA4_9CAUD</name>
<dbReference type="EMBL" id="LR796657">
    <property type="protein sequence ID" value="CAB4157704.1"/>
    <property type="molecule type" value="Genomic_DNA"/>
</dbReference>
<sequence>MSIMELARKPVDRPVIVTICGDAGRGKTSLAAAFPKPIFIRAEDGMQAIPAHKRPDAFPLLQNANQLWEQITAVIHEPHDYQTLVIDSVTALERLFVADVMAQDPKAKSINQALGGYGAGTAAVSAMHQRVRKGAGLANEKRGMHVVFVAHADVETLKLPDVDDYMRWTLRLPPKSQPPYTDDVDVVGFLRLVTFTKGEDGDRKKAISTGDLEMVVHATAANVSKNRYGITEPLEYNLGQNPLAAVIPSLGGNAPAQTNTTDEGAE</sequence>
<dbReference type="InterPro" id="IPR027417">
    <property type="entry name" value="P-loop_NTPase"/>
</dbReference>
<dbReference type="SUPFAM" id="SSF52540">
    <property type="entry name" value="P-loop containing nucleoside triphosphate hydrolases"/>
    <property type="match status" value="1"/>
</dbReference>
<evidence type="ECO:0000313" key="1">
    <source>
        <dbReference type="EMBL" id="CAB4157704.1"/>
    </source>
</evidence>